<comment type="catalytic activity">
    <reaction evidence="10">
        <text>a (3R)-hydroxyacyl-[ACP] + L-ornithine = a lyso-ornithine lipid + holo-[ACP] + H(+)</text>
        <dbReference type="Rhea" id="RHEA:20633"/>
        <dbReference type="Rhea" id="RHEA-COMP:9685"/>
        <dbReference type="Rhea" id="RHEA-COMP:9945"/>
        <dbReference type="ChEBI" id="CHEBI:15378"/>
        <dbReference type="ChEBI" id="CHEBI:46911"/>
        <dbReference type="ChEBI" id="CHEBI:64479"/>
        <dbReference type="ChEBI" id="CHEBI:78827"/>
        <dbReference type="ChEBI" id="CHEBI:138482"/>
        <dbReference type="EC" id="2.3.2.30"/>
    </reaction>
    <physiologicalReaction direction="left-to-right" evidence="10">
        <dbReference type="Rhea" id="RHEA:20634"/>
    </physiologicalReaction>
</comment>
<evidence type="ECO:0000256" key="10">
    <source>
        <dbReference type="ARBA" id="ARBA00047785"/>
    </source>
</evidence>
<evidence type="ECO:0000256" key="6">
    <source>
        <dbReference type="ARBA" id="ARBA00038095"/>
    </source>
</evidence>
<evidence type="ECO:0000256" key="7">
    <source>
        <dbReference type="ARBA" id="ARBA00039058"/>
    </source>
</evidence>
<evidence type="ECO:0000256" key="4">
    <source>
        <dbReference type="ARBA" id="ARBA00023098"/>
    </source>
</evidence>
<evidence type="ECO:0000256" key="11">
    <source>
        <dbReference type="SAM" id="MobiDB-lite"/>
    </source>
</evidence>
<dbReference type="InterPro" id="IPR045746">
    <property type="entry name" value="ACT14924-like_Acyltransf_dom"/>
</dbReference>
<evidence type="ECO:0000256" key="5">
    <source>
        <dbReference type="ARBA" id="ARBA00023315"/>
    </source>
</evidence>
<keyword evidence="3 13" id="KW-0808">Transferase</keyword>
<dbReference type="SUPFAM" id="SSF69593">
    <property type="entry name" value="Glycerol-3-phosphate (1)-acyltransferase"/>
    <property type="match status" value="1"/>
</dbReference>
<comment type="caution">
    <text evidence="13">The sequence shown here is derived from an EMBL/GenBank/DDBJ whole genome shotgun (WGS) entry which is preliminary data.</text>
</comment>
<evidence type="ECO:0000256" key="3">
    <source>
        <dbReference type="ARBA" id="ARBA00022679"/>
    </source>
</evidence>
<comment type="function">
    <text evidence="9">Catalyzes the first step in the biosynthesis of ornithine lipids, which are phosphorus-free membrane lipids. Catalyzes the 3-hydroxyacyl-acyl carrier protein-dependent acylation of ornithine to form lyso-ornithine lipid (LOL).</text>
</comment>
<dbReference type="OrthoDB" id="1113830at2"/>
<dbReference type="Pfam" id="PF19576">
    <property type="entry name" value="Acyltransf_2"/>
    <property type="match status" value="1"/>
</dbReference>
<gene>
    <name evidence="13" type="ORF">DU002_14890</name>
</gene>
<dbReference type="RefSeq" id="WP_114339191.1">
    <property type="nucleotide sequence ID" value="NZ_QPID01000009.1"/>
</dbReference>
<keyword evidence="2" id="KW-0444">Lipid biosynthesis</keyword>
<evidence type="ECO:0000256" key="9">
    <source>
        <dbReference type="ARBA" id="ARBA00045724"/>
    </source>
</evidence>
<keyword evidence="4" id="KW-0443">Lipid metabolism</keyword>
<dbReference type="SMART" id="SM00563">
    <property type="entry name" value="PlsC"/>
    <property type="match status" value="1"/>
</dbReference>
<dbReference type="CDD" id="cd07986">
    <property type="entry name" value="LPLAT_ACT14924-like"/>
    <property type="match status" value="1"/>
</dbReference>
<feature type="region of interest" description="Disordered" evidence="11">
    <location>
        <begin position="567"/>
        <end position="586"/>
    </location>
</feature>
<evidence type="ECO:0000256" key="1">
    <source>
        <dbReference type="ARBA" id="ARBA00005189"/>
    </source>
</evidence>
<name>A0A368N814_9GAMM</name>
<protein>
    <recommendedName>
        <fullName evidence="8">L-ornithine N(alpha)-acyltransferase</fullName>
        <ecNumber evidence="7">2.3.2.30</ecNumber>
    </recommendedName>
</protein>
<proteinExistence type="inferred from homology"/>
<dbReference type="AlphaFoldDB" id="A0A368N814"/>
<dbReference type="InterPro" id="IPR002123">
    <property type="entry name" value="Plipid/glycerol_acylTrfase"/>
</dbReference>
<dbReference type="Proteomes" id="UP000252558">
    <property type="component" value="Unassembled WGS sequence"/>
</dbReference>
<comment type="similarity">
    <text evidence="6">Belongs to the acetyltransferase family. OlsB subfamily.</text>
</comment>
<dbReference type="Pfam" id="PF13444">
    <property type="entry name" value="Acetyltransf_5"/>
    <property type="match status" value="1"/>
</dbReference>
<keyword evidence="5" id="KW-0012">Acyltransferase</keyword>
<evidence type="ECO:0000259" key="12">
    <source>
        <dbReference type="SMART" id="SM00563"/>
    </source>
</evidence>
<dbReference type="EMBL" id="QPID01000009">
    <property type="protein sequence ID" value="RCU45741.1"/>
    <property type="molecule type" value="Genomic_DNA"/>
</dbReference>
<dbReference type="EC" id="2.3.2.30" evidence="7"/>
<dbReference type="GO" id="GO:0006629">
    <property type="term" value="P:lipid metabolic process"/>
    <property type="evidence" value="ECO:0007669"/>
    <property type="project" value="UniProtKB-KW"/>
</dbReference>
<dbReference type="InterPro" id="IPR052351">
    <property type="entry name" value="Ornithine_N-alpha-AT"/>
</dbReference>
<sequence>MLSVEKLINEHYPKLQDKPWLHKPVKAMLRTLLNEQEFIRFSDDYPHLRGLALIEQIFEHFNFTYTVKENERIRIPSSGRVVIIANHPIGSLDGLALLHLVSTIRQDVKAVANELLYSLEPLRDLLLPVNAMGGGSKQAQLRSISEYLDNEGAIIIFPAGEVSRLRPQGVRDTRWQGGFLRIASQTQSPVVPVFIKGRNSALFYGTSMLYKPLSTLLLAKEMFRQSSGSLSLVIGDPIPFDAYKGDQLARRAKVKLFKRHLYRIGKNQSPLFRTETAIGHPENRSYLQQALKACELLGATPDGKQILLYKAGVNSTIMRELGRLREIAFRAVGEGTGRKRDLDKYDNYYEHLLLWDPNDLEIAGAYRLAPTAKIVAEQGIKGLYTSSLFSFDKEMSPYLAKGLELGRSFVQPRYWGRRSLDYLWHGIGAYISRYPECRYLFGPVSISKEMPTAARDLMIQFYLQYFGSASQIARSHHPYRVAENSQLGVTFSGENYIEEFALLKNMLANMGCSVPTLYKQYSEVCEPGGVRFLDFGIDPEFAACIDGLVLVDTHLLKEKRRQRYMPDAALAEPATPNSPKTALPMQ</sequence>
<dbReference type="GO" id="GO:0043810">
    <property type="term" value="F:ornithine-acyl [acyl carrier protein] N-acyltransferase activity"/>
    <property type="evidence" value="ECO:0007669"/>
    <property type="project" value="UniProtKB-EC"/>
</dbReference>
<accession>A0A368N814</accession>
<evidence type="ECO:0000313" key="14">
    <source>
        <dbReference type="Proteomes" id="UP000252558"/>
    </source>
</evidence>
<keyword evidence="14" id="KW-1185">Reference proteome</keyword>
<dbReference type="SUPFAM" id="SSF55729">
    <property type="entry name" value="Acyl-CoA N-acyltransferases (Nat)"/>
    <property type="match status" value="1"/>
</dbReference>
<dbReference type="InterPro" id="IPR016181">
    <property type="entry name" value="Acyl_CoA_acyltransferase"/>
</dbReference>
<reference evidence="13 14" key="1">
    <citation type="submission" date="2018-07" db="EMBL/GenBank/DDBJ databases">
        <title>Corallincola holothuriorum sp. nov., a new facultative anaerobe isolated from sea cucumber Apostichopus japonicus.</title>
        <authorList>
            <person name="Xia H."/>
        </authorList>
    </citation>
    <scope>NUCLEOTIDE SEQUENCE [LARGE SCALE GENOMIC DNA]</scope>
    <source>
        <strain evidence="13 14">C4</strain>
    </source>
</reference>
<evidence type="ECO:0000256" key="2">
    <source>
        <dbReference type="ARBA" id="ARBA00022516"/>
    </source>
</evidence>
<feature type="domain" description="Phospholipid/glycerol acyltransferase" evidence="12">
    <location>
        <begin position="81"/>
        <end position="198"/>
    </location>
</feature>
<dbReference type="PANTHER" id="PTHR37323:SF1">
    <property type="entry name" value="L-ORNITHINE N(ALPHA)-ACYLTRANSFERASE"/>
    <property type="match status" value="1"/>
</dbReference>
<dbReference type="PANTHER" id="PTHR37323">
    <property type="entry name" value="GCN5-RELATED N-ACETYLTRANSFERASE"/>
    <property type="match status" value="1"/>
</dbReference>
<organism evidence="13 14">
    <name type="scientific">Corallincola holothuriorum</name>
    <dbReference type="NCBI Taxonomy" id="2282215"/>
    <lineage>
        <taxon>Bacteria</taxon>
        <taxon>Pseudomonadati</taxon>
        <taxon>Pseudomonadota</taxon>
        <taxon>Gammaproteobacteria</taxon>
        <taxon>Alteromonadales</taxon>
        <taxon>Psychromonadaceae</taxon>
        <taxon>Corallincola</taxon>
    </lineage>
</organism>
<evidence type="ECO:0000256" key="8">
    <source>
        <dbReference type="ARBA" id="ARBA00039866"/>
    </source>
</evidence>
<comment type="pathway">
    <text evidence="1">Lipid metabolism.</text>
</comment>
<evidence type="ECO:0000313" key="13">
    <source>
        <dbReference type="EMBL" id="RCU45741.1"/>
    </source>
</evidence>